<feature type="transmembrane region" description="Helical" evidence="7">
    <location>
        <begin position="437"/>
        <end position="460"/>
    </location>
</feature>
<dbReference type="Gene3D" id="1.20.1250.20">
    <property type="entry name" value="MFS general substrate transporter like domains"/>
    <property type="match status" value="1"/>
</dbReference>
<dbReference type="SUPFAM" id="SSF103473">
    <property type="entry name" value="MFS general substrate transporter"/>
    <property type="match status" value="1"/>
</dbReference>
<comment type="subcellular location">
    <subcellularLocation>
        <location evidence="1">Endomembrane system</location>
        <topology evidence="1">Multi-pass membrane protein</topology>
    </subcellularLocation>
</comment>
<keyword evidence="5 7" id="KW-0472">Membrane</keyword>
<keyword evidence="4 7" id="KW-1133">Transmembrane helix</keyword>
<keyword evidence="10" id="KW-1185">Reference proteome</keyword>
<feature type="transmembrane region" description="Helical" evidence="7">
    <location>
        <begin position="122"/>
        <end position="140"/>
    </location>
</feature>
<protein>
    <recommendedName>
        <fullName evidence="8">Major facilitator superfamily (MFS) profile domain-containing protein</fullName>
    </recommendedName>
</protein>
<evidence type="ECO:0000256" key="5">
    <source>
        <dbReference type="ARBA" id="ARBA00023136"/>
    </source>
</evidence>
<feature type="region of interest" description="Disordered" evidence="6">
    <location>
        <begin position="1"/>
        <end position="51"/>
    </location>
</feature>
<accession>A0A9W7Y783</accession>
<dbReference type="GO" id="GO:0005886">
    <property type="term" value="C:plasma membrane"/>
    <property type="evidence" value="ECO:0007669"/>
    <property type="project" value="TreeGrafter"/>
</dbReference>
<evidence type="ECO:0000256" key="1">
    <source>
        <dbReference type="ARBA" id="ARBA00004127"/>
    </source>
</evidence>
<feature type="domain" description="Major facilitator superfamily (MFS) profile" evidence="8">
    <location>
        <begin position="87"/>
        <end position="577"/>
    </location>
</feature>
<reference evidence="9" key="1">
    <citation type="submission" date="2022-07" db="EMBL/GenBank/DDBJ databases">
        <title>Phylogenomic reconstructions and comparative analyses of Kickxellomycotina fungi.</title>
        <authorList>
            <person name="Reynolds N.K."/>
            <person name="Stajich J.E."/>
            <person name="Barry K."/>
            <person name="Grigoriev I.V."/>
            <person name="Crous P."/>
            <person name="Smith M.E."/>
        </authorList>
    </citation>
    <scope>NUCLEOTIDE SEQUENCE</scope>
    <source>
        <strain evidence="9">BCRC 34381</strain>
    </source>
</reference>
<sequence length="586" mass="62189">MASQDTVRQDLPPSITDAGDAGSPTDTATGGGSFDGVSIENSSSKHSAKEITEAGTEEALADGTPSISPSDQAFSKDAISSTQTHIIVASLCLLYFISALDMTVLATVYIDISNDYKSLQSGVWIITSYLLATTATQPLFGKFSDILGRFEAVAMSCLFFCLGSVICASANSMTMLVAGRAVQGIGGGGLMAMPSVILGDVVSERERGKFTSFLAGSWGVASAVGPVMGGAIVEKASWRIIFWINLPICVPVAIVLFFTLKLPRPKGSIREKFRRIDILGSVVFQGFIIPIIIAFAWAGQGRSWVSGQVIGTILGSLAVGAVFLIIEWKVAPDPMMPLRLLKVRNVAASCVCHFCLGACIYSPLMFIPLWELAVRHATEINAGLSTLPLMIAMVVAAGVSGFITTRYGRFREQAWLCGVLIAAGNSLLLLYTPTAPLWQRIVFLGLTGLGLGFGVQTLIIAAQSAVGGLDMAATTVLILFMRTLGGIASLSILSSVFNTQIRSGADKLDIQFPAYAGFIGTTLDDQSVIGKASSLPPELLVGLTNMYHDAMHKVFLGLVPFSALMVLSTLFIAHIDLQHLRKKTIK</sequence>
<dbReference type="Proteomes" id="UP001143981">
    <property type="component" value="Unassembled WGS sequence"/>
</dbReference>
<dbReference type="GO" id="GO:0012505">
    <property type="term" value="C:endomembrane system"/>
    <property type="evidence" value="ECO:0007669"/>
    <property type="project" value="UniProtKB-SubCell"/>
</dbReference>
<dbReference type="InterPro" id="IPR020846">
    <property type="entry name" value="MFS_dom"/>
</dbReference>
<feature type="transmembrane region" description="Helical" evidence="7">
    <location>
        <begin position="177"/>
        <end position="198"/>
    </location>
</feature>
<dbReference type="AlphaFoldDB" id="A0A9W7Y783"/>
<evidence type="ECO:0000313" key="10">
    <source>
        <dbReference type="Proteomes" id="UP001143981"/>
    </source>
</evidence>
<feature type="transmembrane region" description="Helical" evidence="7">
    <location>
        <begin position="152"/>
        <end position="171"/>
    </location>
</feature>
<dbReference type="InterPro" id="IPR036259">
    <property type="entry name" value="MFS_trans_sf"/>
</dbReference>
<evidence type="ECO:0000256" key="4">
    <source>
        <dbReference type="ARBA" id="ARBA00022989"/>
    </source>
</evidence>
<organism evidence="9 10">
    <name type="scientific">Coemansia biformis</name>
    <dbReference type="NCBI Taxonomy" id="1286918"/>
    <lineage>
        <taxon>Eukaryota</taxon>
        <taxon>Fungi</taxon>
        <taxon>Fungi incertae sedis</taxon>
        <taxon>Zoopagomycota</taxon>
        <taxon>Kickxellomycotina</taxon>
        <taxon>Kickxellomycetes</taxon>
        <taxon>Kickxellales</taxon>
        <taxon>Kickxellaceae</taxon>
        <taxon>Coemansia</taxon>
    </lineage>
</organism>
<feature type="transmembrane region" description="Helical" evidence="7">
    <location>
        <begin position="240"/>
        <end position="258"/>
    </location>
</feature>
<dbReference type="PANTHER" id="PTHR23501">
    <property type="entry name" value="MAJOR FACILITATOR SUPERFAMILY"/>
    <property type="match status" value="1"/>
</dbReference>
<evidence type="ECO:0000259" key="8">
    <source>
        <dbReference type="PROSITE" id="PS50850"/>
    </source>
</evidence>
<feature type="transmembrane region" description="Helical" evidence="7">
    <location>
        <begin position="346"/>
        <end position="370"/>
    </location>
</feature>
<dbReference type="InterPro" id="IPR011701">
    <property type="entry name" value="MFS"/>
</dbReference>
<dbReference type="OrthoDB" id="2351791at2759"/>
<feature type="transmembrane region" description="Helical" evidence="7">
    <location>
        <begin position="472"/>
        <end position="493"/>
    </location>
</feature>
<dbReference type="PRINTS" id="PR01036">
    <property type="entry name" value="TCRTETB"/>
</dbReference>
<comment type="caution">
    <text evidence="9">The sequence shown here is derived from an EMBL/GenBank/DDBJ whole genome shotgun (WGS) entry which is preliminary data.</text>
</comment>
<dbReference type="Pfam" id="PF07690">
    <property type="entry name" value="MFS_1"/>
    <property type="match status" value="1"/>
</dbReference>
<dbReference type="GO" id="GO:0022857">
    <property type="term" value="F:transmembrane transporter activity"/>
    <property type="evidence" value="ECO:0007669"/>
    <property type="project" value="InterPro"/>
</dbReference>
<feature type="transmembrane region" description="Helical" evidence="7">
    <location>
        <begin position="86"/>
        <end position="110"/>
    </location>
</feature>
<dbReference type="PROSITE" id="PS50850">
    <property type="entry name" value="MFS"/>
    <property type="match status" value="1"/>
</dbReference>
<gene>
    <name evidence="9" type="ORF">LPJ61_003075</name>
</gene>
<feature type="transmembrane region" description="Helical" evidence="7">
    <location>
        <begin position="210"/>
        <end position="228"/>
    </location>
</feature>
<feature type="transmembrane region" description="Helical" evidence="7">
    <location>
        <begin position="382"/>
        <end position="402"/>
    </location>
</feature>
<keyword evidence="2" id="KW-0813">Transport</keyword>
<feature type="transmembrane region" description="Helical" evidence="7">
    <location>
        <begin position="554"/>
        <end position="577"/>
    </location>
</feature>
<evidence type="ECO:0000256" key="3">
    <source>
        <dbReference type="ARBA" id="ARBA00022692"/>
    </source>
</evidence>
<keyword evidence="3 7" id="KW-0812">Transmembrane</keyword>
<evidence type="ECO:0000256" key="7">
    <source>
        <dbReference type="SAM" id="Phobius"/>
    </source>
</evidence>
<proteinExistence type="predicted"/>
<dbReference type="PANTHER" id="PTHR23501:SF191">
    <property type="entry name" value="VACUOLAR BASIC AMINO ACID TRANSPORTER 4"/>
    <property type="match status" value="1"/>
</dbReference>
<evidence type="ECO:0000256" key="2">
    <source>
        <dbReference type="ARBA" id="ARBA00022448"/>
    </source>
</evidence>
<feature type="transmembrane region" description="Helical" evidence="7">
    <location>
        <begin position="304"/>
        <end position="326"/>
    </location>
</feature>
<evidence type="ECO:0000313" key="9">
    <source>
        <dbReference type="EMBL" id="KAJ1730319.1"/>
    </source>
</evidence>
<feature type="transmembrane region" description="Helical" evidence="7">
    <location>
        <begin position="278"/>
        <end position="298"/>
    </location>
</feature>
<dbReference type="EMBL" id="JANBOI010000472">
    <property type="protein sequence ID" value="KAJ1730319.1"/>
    <property type="molecule type" value="Genomic_DNA"/>
</dbReference>
<name>A0A9W7Y783_9FUNG</name>
<evidence type="ECO:0000256" key="6">
    <source>
        <dbReference type="SAM" id="MobiDB-lite"/>
    </source>
</evidence>